<dbReference type="EMBL" id="SOGQ01000033">
    <property type="protein sequence ID" value="TFD01318.1"/>
    <property type="molecule type" value="Genomic_DNA"/>
</dbReference>
<evidence type="ECO:0000313" key="1">
    <source>
        <dbReference type="EMBL" id="TFD01318.1"/>
    </source>
</evidence>
<dbReference type="RefSeq" id="WP_134429291.1">
    <property type="nucleotide sequence ID" value="NZ_SOGQ01000033.1"/>
</dbReference>
<comment type="caution">
    <text evidence="1">The sequence shown here is derived from an EMBL/GenBank/DDBJ whole genome shotgun (WGS) entry which is preliminary data.</text>
</comment>
<proteinExistence type="predicted"/>
<sequence length="359" mass="39400">MIKFSEKTGGISEAHREVALRGIVEDSRFGLRVMLDSQRCGRVGVVPMMAVMPLLALTLHEIRRWMRVNEPSVVLPTDDAGMVESLRNSTKWFDADRSDVEASLIAFDEIVDSQKSRFLGNARFKWAQRFEGDVGIFKYSGTPYLTTHGVAYAIEKDPTVTFEDLGPRMRALGASLSSSAVLLLGAAELADTSSFIGSLEGLKLGERNPRSEKFYGKALGLSLPMSGYLHAVWTQLAFSRMLSFTPLDEDKPTALKYRIVILGHALTALSRLEKNGDPVARRLLADRPAFATGDGYRQLRNVLVHFTPHSAMSPDELDLNLPLFGLLQHHLGVDFDTATGMVDGATAALHQAMGKALGH</sequence>
<keyword evidence="2" id="KW-1185">Reference proteome</keyword>
<name>A0ABY2J8P5_9MICO</name>
<protein>
    <submittedName>
        <fullName evidence="1">Uncharacterized protein</fullName>
    </submittedName>
</protein>
<organism evidence="1 2">
    <name type="scientific">Cryobacterium sinapicolor</name>
    <dbReference type="NCBI Taxonomy" id="1259236"/>
    <lineage>
        <taxon>Bacteria</taxon>
        <taxon>Bacillati</taxon>
        <taxon>Actinomycetota</taxon>
        <taxon>Actinomycetes</taxon>
        <taxon>Micrococcales</taxon>
        <taxon>Microbacteriaceae</taxon>
        <taxon>Cryobacterium</taxon>
    </lineage>
</organism>
<evidence type="ECO:0000313" key="2">
    <source>
        <dbReference type="Proteomes" id="UP000297853"/>
    </source>
</evidence>
<gene>
    <name evidence="1" type="ORF">E3T28_07110</name>
</gene>
<reference evidence="1 2" key="1">
    <citation type="submission" date="2019-03" db="EMBL/GenBank/DDBJ databases">
        <title>Genomics of glacier-inhabiting Cryobacterium strains.</title>
        <authorList>
            <person name="Liu Q."/>
            <person name="Xin Y.-H."/>
        </authorList>
    </citation>
    <scope>NUCLEOTIDE SEQUENCE [LARGE SCALE GENOMIC DNA]</scope>
    <source>
        <strain evidence="1 2">TMT1-23-1</strain>
    </source>
</reference>
<accession>A0ABY2J8P5</accession>
<dbReference type="Proteomes" id="UP000297853">
    <property type="component" value="Unassembled WGS sequence"/>
</dbReference>